<dbReference type="PANTHER" id="PTHR31214:SF2">
    <property type="entry name" value="PROTEIN FAM221A"/>
    <property type="match status" value="1"/>
</dbReference>
<proteinExistence type="inferred from homology"/>
<reference evidence="4 5" key="1">
    <citation type="journal article" date="2011" name="Proc. Natl. Acad. Sci. U.S.A.">
        <title>Genetic diversity and population structure of the endangered marsupial Sarcophilus harrisii (Tasmanian devil).</title>
        <authorList>
            <person name="Miller W."/>
            <person name="Hayes V.M."/>
            <person name="Ratan A."/>
            <person name="Petersen D.C."/>
            <person name="Wittekindt N.E."/>
            <person name="Miller J."/>
            <person name="Walenz B."/>
            <person name="Knight J."/>
            <person name="Qi J."/>
            <person name="Zhao F."/>
            <person name="Wang Q."/>
            <person name="Bedoya-Reina O.C."/>
            <person name="Katiyar N."/>
            <person name="Tomsho L.P."/>
            <person name="Kasson L.M."/>
            <person name="Hardie R.A."/>
            <person name="Woodbridge P."/>
            <person name="Tindall E.A."/>
            <person name="Bertelsen M.F."/>
            <person name="Dixon D."/>
            <person name="Pyecroft S."/>
            <person name="Helgen K.M."/>
            <person name="Lesk A.M."/>
            <person name="Pringle T.H."/>
            <person name="Patterson N."/>
            <person name="Zhang Y."/>
            <person name="Kreiss A."/>
            <person name="Woods G.M."/>
            <person name="Jones M.E."/>
            <person name="Schuster S.C."/>
        </authorList>
    </citation>
    <scope>NUCLEOTIDE SEQUENCE [LARGE SCALE GENOMIC DNA]</scope>
</reference>
<gene>
    <name evidence="4" type="primary">FAM221A</name>
</gene>
<comment type="similarity">
    <text evidence="1">Belongs to the FAM221 family.</text>
</comment>
<dbReference type="FunCoup" id="G3VMG0">
    <property type="interactions" value="49"/>
</dbReference>
<dbReference type="InterPro" id="IPR026755">
    <property type="entry name" value="Fam221a/b"/>
</dbReference>
<dbReference type="OrthoDB" id="310364at2759"/>
<evidence type="ECO:0000256" key="1">
    <source>
        <dbReference type="ARBA" id="ARBA00011026"/>
    </source>
</evidence>
<accession>G3VMG0</accession>
<dbReference type="GeneID" id="100927440"/>
<dbReference type="Proteomes" id="UP000007648">
    <property type="component" value="Unassembled WGS sequence"/>
</dbReference>
<dbReference type="HOGENOM" id="CLU_080852_0_0_1"/>
<dbReference type="Pfam" id="PF14753">
    <property type="entry name" value="FAM221"/>
    <property type="match status" value="1"/>
</dbReference>
<reference evidence="4" key="3">
    <citation type="submission" date="2025-09" db="UniProtKB">
        <authorList>
            <consortium name="Ensembl"/>
        </authorList>
    </citation>
    <scope>IDENTIFICATION</scope>
</reference>
<feature type="compositionally biased region" description="Basic residues" evidence="3">
    <location>
        <begin position="7"/>
        <end position="25"/>
    </location>
</feature>
<keyword evidence="5" id="KW-1185">Reference proteome</keyword>
<dbReference type="eggNOG" id="ENOG502QR3M">
    <property type="taxonomic scope" value="Eukaryota"/>
</dbReference>
<protein>
    <recommendedName>
        <fullName evidence="2">Protein FAM221A</fullName>
    </recommendedName>
</protein>
<feature type="compositionally biased region" description="Polar residues" evidence="3">
    <location>
        <begin position="282"/>
        <end position="302"/>
    </location>
</feature>
<evidence type="ECO:0000313" key="5">
    <source>
        <dbReference type="Proteomes" id="UP000007648"/>
    </source>
</evidence>
<evidence type="ECO:0000256" key="3">
    <source>
        <dbReference type="SAM" id="MobiDB-lite"/>
    </source>
</evidence>
<reference evidence="4" key="2">
    <citation type="submission" date="2025-08" db="UniProtKB">
        <authorList>
            <consortium name="Ensembl"/>
        </authorList>
    </citation>
    <scope>IDENTIFICATION</scope>
</reference>
<evidence type="ECO:0000256" key="2">
    <source>
        <dbReference type="ARBA" id="ARBA00039630"/>
    </source>
</evidence>
<dbReference type="AlphaFoldDB" id="G3VMG0"/>
<organism evidence="4 5">
    <name type="scientific">Sarcophilus harrisii</name>
    <name type="common">Tasmanian devil</name>
    <name type="synonym">Sarcophilus laniarius</name>
    <dbReference type="NCBI Taxonomy" id="9305"/>
    <lineage>
        <taxon>Eukaryota</taxon>
        <taxon>Metazoa</taxon>
        <taxon>Chordata</taxon>
        <taxon>Craniata</taxon>
        <taxon>Vertebrata</taxon>
        <taxon>Euteleostomi</taxon>
        <taxon>Mammalia</taxon>
        <taxon>Metatheria</taxon>
        <taxon>Dasyuromorphia</taxon>
        <taxon>Dasyuridae</taxon>
        <taxon>Sarcophilus</taxon>
    </lineage>
</organism>
<dbReference type="Ensembl" id="ENSSHAT00000004409.2">
    <property type="protein sequence ID" value="ENSSHAP00000004365.2"/>
    <property type="gene ID" value="ENSSHAG00000003842.2"/>
</dbReference>
<dbReference type="PANTHER" id="PTHR31214">
    <property type="entry name" value="PROTEIN FAM221A-RELATED"/>
    <property type="match status" value="1"/>
</dbReference>
<dbReference type="GeneTree" id="ENSGT00770000120611"/>
<name>G3VMG0_SARHA</name>
<sequence length="333" mass="37093">MRETQGRGRRPRAGGRARRPRRRGNGQKESSVEASGTGRRRQEGGKISAAGGVAMDRLTVSPGAAATVDEYLEYQKNAGEDDGGCSLFTPEESDVFRNKILPLRLRNRLYVSWRSPTGMDCKLVGPQTPCFCTHRYKQHKTEFIVLPADRPISLPCKVSQCPCNSFHYVPLSGTRPIRCKCKHYADQHSADSSRTCLACSKCPEFRSYYTCSCGHPAHAHQTVVETREERLALGKPVGRNVPYAAMGEFAGFSALSEDFTDLDENELEFLKSTMNPADHSSKTGQDSASSVQGLSNQTSSSRRPGEDDMAYFERHYQERLNKGLGFVPYTERY</sequence>
<dbReference type="KEGG" id="shr:100927440"/>
<feature type="region of interest" description="Disordered" evidence="3">
    <location>
        <begin position="1"/>
        <end position="50"/>
    </location>
</feature>
<dbReference type="CTD" id="340277"/>
<evidence type="ECO:0000313" key="4">
    <source>
        <dbReference type="Ensembl" id="ENSSHAP00000004365.2"/>
    </source>
</evidence>
<feature type="region of interest" description="Disordered" evidence="3">
    <location>
        <begin position="274"/>
        <end position="306"/>
    </location>
</feature>
<dbReference type="InParanoid" id="G3VMG0"/>
<dbReference type="RefSeq" id="XP_031796464.1">
    <property type="nucleotide sequence ID" value="XM_031940604.1"/>
</dbReference>